<evidence type="ECO:0000313" key="3">
    <source>
        <dbReference type="Proteomes" id="UP000036987"/>
    </source>
</evidence>
<evidence type="ECO:0000256" key="1">
    <source>
        <dbReference type="SAM" id="MobiDB-lite"/>
    </source>
</evidence>
<organism evidence="2 3">
    <name type="scientific">Zostera marina</name>
    <name type="common">Eelgrass</name>
    <dbReference type="NCBI Taxonomy" id="29655"/>
    <lineage>
        <taxon>Eukaryota</taxon>
        <taxon>Viridiplantae</taxon>
        <taxon>Streptophyta</taxon>
        <taxon>Embryophyta</taxon>
        <taxon>Tracheophyta</taxon>
        <taxon>Spermatophyta</taxon>
        <taxon>Magnoliopsida</taxon>
        <taxon>Liliopsida</taxon>
        <taxon>Zosteraceae</taxon>
        <taxon>Zostera</taxon>
    </lineage>
</organism>
<dbReference type="GO" id="GO:0005829">
    <property type="term" value="C:cytosol"/>
    <property type="evidence" value="ECO:0000318"/>
    <property type="project" value="GO_Central"/>
</dbReference>
<dbReference type="GO" id="GO:0010183">
    <property type="term" value="P:pollen tube guidance"/>
    <property type="evidence" value="ECO:0007669"/>
    <property type="project" value="InterPro"/>
</dbReference>
<feature type="region of interest" description="Disordered" evidence="1">
    <location>
        <begin position="148"/>
        <end position="220"/>
    </location>
</feature>
<dbReference type="STRING" id="29655.A0A0K9NZV7"/>
<keyword evidence="3" id="KW-1185">Reference proteome</keyword>
<dbReference type="AlphaFoldDB" id="A0A0K9NZV7"/>
<reference evidence="3" key="1">
    <citation type="journal article" date="2016" name="Nature">
        <title>The genome of the seagrass Zostera marina reveals angiosperm adaptation to the sea.</title>
        <authorList>
            <person name="Olsen J.L."/>
            <person name="Rouze P."/>
            <person name="Verhelst B."/>
            <person name="Lin Y.-C."/>
            <person name="Bayer T."/>
            <person name="Collen J."/>
            <person name="Dattolo E."/>
            <person name="De Paoli E."/>
            <person name="Dittami S."/>
            <person name="Maumus F."/>
            <person name="Michel G."/>
            <person name="Kersting A."/>
            <person name="Lauritano C."/>
            <person name="Lohaus R."/>
            <person name="Toepel M."/>
            <person name="Tonon T."/>
            <person name="Vanneste K."/>
            <person name="Amirebrahimi M."/>
            <person name="Brakel J."/>
            <person name="Bostroem C."/>
            <person name="Chovatia M."/>
            <person name="Grimwood J."/>
            <person name="Jenkins J.W."/>
            <person name="Jueterbock A."/>
            <person name="Mraz A."/>
            <person name="Stam W.T."/>
            <person name="Tice H."/>
            <person name="Bornberg-Bauer E."/>
            <person name="Green P.J."/>
            <person name="Pearson G.A."/>
            <person name="Procaccini G."/>
            <person name="Duarte C.M."/>
            <person name="Schmutz J."/>
            <person name="Reusch T.B.H."/>
            <person name="Van de Peer Y."/>
        </authorList>
    </citation>
    <scope>NUCLEOTIDE SEQUENCE [LARGE SCALE GENOMIC DNA]</scope>
    <source>
        <strain evidence="3">cv. Finnish</strain>
    </source>
</reference>
<gene>
    <name evidence="2" type="ORF">ZOSMA_47G00400</name>
</gene>
<dbReference type="PANTHER" id="PTHR36345:SF1">
    <property type="entry name" value="CCG-BINDING PROTEIN 1"/>
    <property type="match status" value="1"/>
</dbReference>
<dbReference type="GO" id="GO:0005634">
    <property type="term" value="C:nucleus"/>
    <property type="evidence" value="ECO:0000318"/>
    <property type="project" value="GO_Central"/>
</dbReference>
<dbReference type="PANTHER" id="PTHR36345">
    <property type="entry name" value="CCG-BINDING PROTEIN 1"/>
    <property type="match status" value="1"/>
</dbReference>
<accession>A0A0K9NZV7</accession>
<evidence type="ECO:0000313" key="2">
    <source>
        <dbReference type="EMBL" id="KMZ62249.1"/>
    </source>
</evidence>
<sequence length="220" mass="25029">MTTMMTMNGVIQLRSSPFRFVRLGHVGSWNTASVRSTTVFCNANSEDEVGIPKLEAFSRSRIDRRKIEPSFLQKTENELADYCCILEGDESYSCWKAYFELKDLEEELPKDDVEKLLRQAGGKKSLIDCLHVITAMDQKYKERKAASEAASAASVDNTVEEAEKKKWEKPFPSPDGIPKTREELDEDENGLMPDSPFTRLLRSKGNHPAWYSEVPDHETD</sequence>
<dbReference type="GO" id="GO:0036033">
    <property type="term" value="F:mediator complex binding"/>
    <property type="evidence" value="ECO:0000318"/>
    <property type="project" value="GO_Central"/>
</dbReference>
<dbReference type="Proteomes" id="UP000036987">
    <property type="component" value="Unassembled WGS sequence"/>
</dbReference>
<dbReference type="OrthoDB" id="1924011at2759"/>
<comment type="caution">
    <text evidence="2">The sequence shown here is derived from an EMBL/GenBank/DDBJ whole genome shotgun (WGS) entry which is preliminary data.</text>
</comment>
<protein>
    <submittedName>
        <fullName evidence="2">Maternal effect embryo arrest 14</fullName>
    </submittedName>
</protein>
<dbReference type="OMA" id="QKCENEL"/>
<name>A0A0K9NZV7_ZOSMR</name>
<dbReference type="EMBL" id="LFYR01001390">
    <property type="protein sequence ID" value="KMZ62249.1"/>
    <property type="molecule type" value="Genomic_DNA"/>
</dbReference>
<dbReference type="InterPro" id="IPR037502">
    <property type="entry name" value="CBP1"/>
</dbReference>
<proteinExistence type="predicted"/>